<dbReference type="Pfam" id="PF00903">
    <property type="entry name" value="Glyoxalase"/>
    <property type="match status" value="1"/>
</dbReference>
<dbReference type="InterPro" id="IPR004360">
    <property type="entry name" value="Glyas_Fos-R_dOase_dom"/>
</dbReference>
<dbReference type="PANTHER" id="PTHR35006">
    <property type="entry name" value="GLYOXALASE FAMILY PROTEIN (AFU_ORTHOLOGUE AFUA_5G14830)"/>
    <property type="match status" value="1"/>
</dbReference>
<gene>
    <name evidence="2" type="ORF">DT99_11705</name>
</gene>
<dbReference type="EMBL" id="JJOA01000010">
    <property type="protein sequence ID" value="KEA59376.1"/>
    <property type="molecule type" value="Genomic_DNA"/>
</dbReference>
<dbReference type="InterPro" id="IPR029068">
    <property type="entry name" value="Glyas_Bleomycin-R_OHBP_Dase"/>
</dbReference>
<dbReference type="SUPFAM" id="SSF54593">
    <property type="entry name" value="Glyoxalase/Bleomycin resistance protein/Dihydroxybiphenyl dioxygenase"/>
    <property type="match status" value="1"/>
</dbReference>
<sequence length="127" mass="13805">MIDHLSFGVAHIGRSRTFYDHALGALGYKRLYSDDGSIGYGTTEPELWLQHAARPVVADPDSGLHLSFKAASPVEVDAFYRAALAHGGQDNGGPGKREHYGPGYYAAFVVDPDGYRLEAHCELDNIV</sequence>
<organism evidence="2">
    <name type="scientific">Burkholderia cenocepacia</name>
    <dbReference type="NCBI Taxonomy" id="95486"/>
    <lineage>
        <taxon>Bacteria</taxon>
        <taxon>Pseudomonadati</taxon>
        <taxon>Pseudomonadota</taxon>
        <taxon>Betaproteobacteria</taxon>
        <taxon>Burkholderiales</taxon>
        <taxon>Burkholderiaceae</taxon>
        <taxon>Burkholderia</taxon>
        <taxon>Burkholderia cepacia complex</taxon>
    </lineage>
</organism>
<dbReference type="AlphaFoldDB" id="A0A071MSB2"/>
<dbReference type="PROSITE" id="PS51819">
    <property type="entry name" value="VOC"/>
    <property type="match status" value="1"/>
</dbReference>
<protein>
    <submittedName>
        <fullName evidence="2">Glyoxalase</fullName>
    </submittedName>
</protein>
<name>A0A071MSB2_9BURK</name>
<feature type="domain" description="VOC" evidence="1">
    <location>
        <begin position="1"/>
        <end position="122"/>
    </location>
</feature>
<dbReference type="OrthoDB" id="9800438at2"/>
<reference evidence="2" key="1">
    <citation type="submission" date="2014-04" db="EMBL/GenBank/DDBJ databases">
        <title>In planta biocontrol of soil-borne Fusarium wilt of banana through a plant endophytic bacterium, Burkholderia cenocepacia 869T2.</title>
        <authorList>
            <person name="Ho Y.-N."/>
            <person name="Chiang H.-M."/>
            <person name="Chao C.-P."/>
            <person name="Su C.-C."/>
            <person name="Hsu H.-F."/>
            <person name="Guo C.-T."/>
            <person name="Hsieh J.-L."/>
            <person name="Huang C.-C."/>
        </authorList>
    </citation>
    <scope>NUCLEOTIDE SEQUENCE [LARGE SCALE GENOMIC DNA]</scope>
    <source>
        <strain evidence="2">869T2</strain>
    </source>
</reference>
<comment type="caution">
    <text evidence="2">The sequence shown here is derived from an EMBL/GenBank/DDBJ whole genome shotgun (WGS) entry which is preliminary data.</text>
</comment>
<accession>A0A071MSB2</accession>
<dbReference type="Gene3D" id="3.10.180.10">
    <property type="entry name" value="2,3-Dihydroxybiphenyl 1,2-Dioxygenase, domain 1"/>
    <property type="match status" value="1"/>
</dbReference>
<dbReference type="CDD" id="cd07262">
    <property type="entry name" value="VOC_like"/>
    <property type="match status" value="1"/>
</dbReference>
<evidence type="ECO:0000313" key="2">
    <source>
        <dbReference type="EMBL" id="KEA59376.1"/>
    </source>
</evidence>
<dbReference type="InterPro" id="IPR037523">
    <property type="entry name" value="VOC_core"/>
</dbReference>
<dbReference type="PANTHER" id="PTHR35006:SF2">
    <property type="entry name" value="GLYOXALASE FAMILY PROTEIN (AFU_ORTHOLOGUE AFUA_5G14830)"/>
    <property type="match status" value="1"/>
</dbReference>
<evidence type="ECO:0000259" key="1">
    <source>
        <dbReference type="PROSITE" id="PS51819"/>
    </source>
</evidence>
<proteinExistence type="predicted"/>